<dbReference type="EMBL" id="KN643543">
    <property type="protein sequence ID" value="KHN43915.1"/>
    <property type="molecule type" value="Genomic_DNA"/>
</dbReference>
<gene>
    <name evidence="1" type="ORF">glysoja_025954</name>
</gene>
<sequence>MVGLKPHLALNAVARKLVFHCFNLLKAMWHLNTQDYTCLGTLMLLFFLVEAEIKKQAPLVVSPLCQFL</sequence>
<organism evidence="1">
    <name type="scientific">Glycine soja</name>
    <name type="common">Wild soybean</name>
    <dbReference type="NCBI Taxonomy" id="3848"/>
    <lineage>
        <taxon>Eukaryota</taxon>
        <taxon>Viridiplantae</taxon>
        <taxon>Streptophyta</taxon>
        <taxon>Embryophyta</taxon>
        <taxon>Tracheophyta</taxon>
        <taxon>Spermatophyta</taxon>
        <taxon>Magnoliopsida</taxon>
        <taxon>eudicotyledons</taxon>
        <taxon>Gunneridae</taxon>
        <taxon>Pentapetalae</taxon>
        <taxon>rosids</taxon>
        <taxon>fabids</taxon>
        <taxon>Fabales</taxon>
        <taxon>Fabaceae</taxon>
        <taxon>Papilionoideae</taxon>
        <taxon>50 kb inversion clade</taxon>
        <taxon>NPAAA clade</taxon>
        <taxon>indigoferoid/millettioid clade</taxon>
        <taxon>Phaseoleae</taxon>
        <taxon>Glycine</taxon>
        <taxon>Glycine subgen. Soja</taxon>
    </lineage>
</organism>
<dbReference type="AlphaFoldDB" id="A0A0B2SFW1"/>
<proteinExistence type="predicted"/>
<evidence type="ECO:0000313" key="1">
    <source>
        <dbReference type="EMBL" id="KHN43915.1"/>
    </source>
</evidence>
<accession>A0A0B2SFW1</accession>
<dbReference type="Proteomes" id="UP000053555">
    <property type="component" value="Unassembled WGS sequence"/>
</dbReference>
<reference evidence="1" key="1">
    <citation type="submission" date="2014-07" db="EMBL/GenBank/DDBJ databases">
        <title>Identification of a novel salt tolerance gene in wild soybean by whole-genome sequencing.</title>
        <authorList>
            <person name="Lam H.-M."/>
            <person name="Qi X."/>
            <person name="Li M.-W."/>
            <person name="Liu X."/>
            <person name="Xie M."/>
            <person name="Ni M."/>
            <person name="Xu X."/>
        </authorList>
    </citation>
    <scope>NUCLEOTIDE SEQUENCE [LARGE SCALE GENOMIC DNA]</scope>
    <source>
        <tissue evidence="1">Root</tissue>
    </source>
</reference>
<name>A0A0B2SFW1_GLYSO</name>
<protein>
    <submittedName>
        <fullName evidence="1">Uncharacterized protein</fullName>
    </submittedName>
</protein>